<dbReference type="Pfam" id="PF02561">
    <property type="entry name" value="FliS"/>
    <property type="match status" value="1"/>
</dbReference>
<dbReference type="GO" id="GO:0071973">
    <property type="term" value="P:bacterial-type flagellum-dependent cell motility"/>
    <property type="evidence" value="ECO:0007669"/>
    <property type="project" value="TreeGrafter"/>
</dbReference>
<keyword evidence="6" id="KW-0969">Cilium</keyword>
<accession>A0A1H9WKB2</accession>
<reference evidence="6 7" key="1">
    <citation type="submission" date="2016-10" db="EMBL/GenBank/DDBJ databases">
        <authorList>
            <person name="de Groot N.N."/>
        </authorList>
    </citation>
    <scope>NUCLEOTIDE SEQUENCE [LARGE SCALE GENOMIC DNA]</scope>
    <source>
        <strain evidence="6 7">AR40</strain>
    </source>
</reference>
<keyword evidence="6" id="KW-0282">Flagellum</keyword>
<evidence type="ECO:0000256" key="1">
    <source>
        <dbReference type="ARBA" id="ARBA00004514"/>
    </source>
</evidence>
<comment type="similarity">
    <text evidence="2">Belongs to the FliS family.</text>
</comment>
<dbReference type="RefSeq" id="WP_074758373.1">
    <property type="nucleotide sequence ID" value="NZ_FOGJ01000031.1"/>
</dbReference>
<protein>
    <submittedName>
        <fullName evidence="6">Flagellar protein FliS</fullName>
    </submittedName>
</protein>
<evidence type="ECO:0000256" key="5">
    <source>
        <dbReference type="ARBA" id="ARBA00023186"/>
    </source>
</evidence>
<comment type="subcellular location">
    <subcellularLocation>
        <location evidence="1">Cytoplasm</location>
        <location evidence="1">Cytosol</location>
    </subcellularLocation>
</comment>
<dbReference type="Proteomes" id="UP000182584">
    <property type="component" value="Unassembled WGS sequence"/>
</dbReference>
<dbReference type="Gene3D" id="1.20.120.340">
    <property type="entry name" value="Flagellar protein FliS"/>
    <property type="match status" value="1"/>
</dbReference>
<sequence length="158" mass="18396">MTKEQINSYTRRISEANETQMITILYEMTLDYLADAKKALFAEDYDRYDVELTRAQNCITELIRSLNMNYEIAHTFMQLYIFAKRHLITAAIRREGDYINDIISIFEKMRNCYKELEKLNEAASVIEGAQHVFAGLTYGPGHLNETVADPYTNRGYRA</sequence>
<keyword evidence="4" id="KW-1005">Bacterial flagellum biogenesis</keyword>
<dbReference type="InterPro" id="IPR003713">
    <property type="entry name" value="FliS"/>
</dbReference>
<dbReference type="EMBL" id="FOGJ01000031">
    <property type="protein sequence ID" value="SES34366.1"/>
    <property type="molecule type" value="Genomic_DNA"/>
</dbReference>
<dbReference type="CDD" id="cd16098">
    <property type="entry name" value="FliS"/>
    <property type="match status" value="1"/>
</dbReference>
<proteinExistence type="inferred from homology"/>
<dbReference type="AlphaFoldDB" id="A0A1H9WKB2"/>
<keyword evidence="5" id="KW-0143">Chaperone</keyword>
<dbReference type="PANTHER" id="PTHR34773">
    <property type="entry name" value="FLAGELLAR SECRETION CHAPERONE FLIS"/>
    <property type="match status" value="1"/>
</dbReference>
<dbReference type="GO" id="GO:0044780">
    <property type="term" value="P:bacterial-type flagellum assembly"/>
    <property type="evidence" value="ECO:0007669"/>
    <property type="project" value="InterPro"/>
</dbReference>
<dbReference type="SUPFAM" id="SSF101116">
    <property type="entry name" value="Flagellar export chaperone FliS"/>
    <property type="match status" value="1"/>
</dbReference>
<evidence type="ECO:0000256" key="4">
    <source>
        <dbReference type="ARBA" id="ARBA00022795"/>
    </source>
</evidence>
<dbReference type="OrthoDB" id="1767099at2"/>
<gene>
    <name evidence="6" type="ORF">SAMN04487884_13117</name>
</gene>
<organism evidence="6 7">
    <name type="scientific">Butyrivibrio fibrisolvens</name>
    <dbReference type="NCBI Taxonomy" id="831"/>
    <lineage>
        <taxon>Bacteria</taxon>
        <taxon>Bacillati</taxon>
        <taxon>Bacillota</taxon>
        <taxon>Clostridia</taxon>
        <taxon>Lachnospirales</taxon>
        <taxon>Lachnospiraceae</taxon>
        <taxon>Butyrivibrio</taxon>
    </lineage>
</organism>
<dbReference type="PANTHER" id="PTHR34773:SF1">
    <property type="entry name" value="FLAGELLAR SECRETION CHAPERONE FLIS"/>
    <property type="match status" value="1"/>
</dbReference>
<keyword evidence="3" id="KW-0963">Cytoplasm</keyword>
<evidence type="ECO:0000256" key="2">
    <source>
        <dbReference type="ARBA" id="ARBA00008787"/>
    </source>
</evidence>
<dbReference type="InterPro" id="IPR036584">
    <property type="entry name" value="FliS_sf"/>
</dbReference>
<dbReference type="GO" id="GO:0005829">
    <property type="term" value="C:cytosol"/>
    <property type="evidence" value="ECO:0007669"/>
    <property type="project" value="UniProtKB-SubCell"/>
</dbReference>
<dbReference type="eggNOG" id="COG1516">
    <property type="taxonomic scope" value="Bacteria"/>
</dbReference>
<evidence type="ECO:0000313" key="6">
    <source>
        <dbReference type="EMBL" id="SES34366.1"/>
    </source>
</evidence>
<evidence type="ECO:0000313" key="7">
    <source>
        <dbReference type="Proteomes" id="UP000182584"/>
    </source>
</evidence>
<keyword evidence="6" id="KW-0966">Cell projection</keyword>
<evidence type="ECO:0000256" key="3">
    <source>
        <dbReference type="ARBA" id="ARBA00022490"/>
    </source>
</evidence>
<name>A0A1H9WKB2_BUTFI</name>